<protein>
    <recommendedName>
        <fullName evidence="5">DUF2637 domain-containing protein</fullName>
    </recommendedName>
</protein>
<comment type="caution">
    <text evidence="3">The sequence shown here is derived from an EMBL/GenBank/DDBJ whole genome shotgun (WGS) entry which is preliminary data.</text>
</comment>
<dbReference type="AlphaFoldDB" id="A0A1V2I1V2"/>
<keyword evidence="2" id="KW-0812">Transmembrane</keyword>
<proteinExistence type="predicted"/>
<feature type="compositionally biased region" description="Pro residues" evidence="1">
    <location>
        <begin position="253"/>
        <end position="268"/>
    </location>
</feature>
<feature type="transmembrane region" description="Helical" evidence="2">
    <location>
        <begin position="119"/>
        <end position="138"/>
    </location>
</feature>
<sequence length="414" mass="42676">MSRQTSGATWFERAATTVLPVALGAGVFIVAFIHVHDVACWSGQPSWASWLIAMTGEAMAVAGLAAITSRRRADAPIKWAVFVVVAAVLFSGACNLVAVLHRTGPGDPPGTVLHGEPGVWVGLMAVWPVLAFGLVAGLKATKPPHTDDETPAADVPRQTSPVRAAGYGRLYRDGGTAPDGGHMPTATADLAAIRVGENGTSDHVGVVVPVAAAWARTGLSDVDDDLAGHNGEHSNGHTGQSSLPPLGTRPAPAAAPVPAPREPTPAPARPVGDVTREASGGELWDVYTDADGRHHRVHAGRDDDATPPLTLAPATPPQPERAETAGPRLPAVQFRAPEPPAPAAVAATGSGAETDVSDLLDDGRKVRDGLAAAGRALNRSTLHAGLKERGHRAGTRRLDALLRELRAEPVGAGR</sequence>
<feature type="region of interest" description="Disordered" evidence="1">
    <location>
        <begin position="296"/>
        <end position="324"/>
    </location>
</feature>
<keyword evidence="4" id="KW-1185">Reference proteome</keyword>
<feature type="region of interest" description="Disordered" evidence="1">
    <location>
        <begin position="224"/>
        <end position="281"/>
    </location>
</feature>
<accession>A0A1V2I1V2</accession>
<feature type="transmembrane region" description="Helical" evidence="2">
    <location>
        <begin position="79"/>
        <end position="99"/>
    </location>
</feature>
<dbReference type="EMBL" id="MOMC01000079">
    <property type="protein sequence ID" value="ONH23824.1"/>
    <property type="molecule type" value="Genomic_DNA"/>
</dbReference>
<evidence type="ECO:0008006" key="5">
    <source>
        <dbReference type="Google" id="ProtNLM"/>
    </source>
</evidence>
<feature type="transmembrane region" description="Helical" evidence="2">
    <location>
        <begin position="12"/>
        <end position="35"/>
    </location>
</feature>
<name>A0A1V2I1V2_9ACTN</name>
<evidence type="ECO:0000256" key="2">
    <source>
        <dbReference type="SAM" id="Phobius"/>
    </source>
</evidence>
<dbReference type="OrthoDB" id="3217961at2"/>
<evidence type="ECO:0000313" key="3">
    <source>
        <dbReference type="EMBL" id="ONH23824.1"/>
    </source>
</evidence>
<feature type="compositionally biased region" description="Basic and acidic residues" evidence="1">
    <location>
        <begin position="226"/>
        <end position="235"/>
    </location>
</feature>
<keyword evidence="2" id="KW-1133">Transmembrane helix</keyword>
<dbReference type="Proteomes" id="UP000188929">
    <property type="component" value="Unassembled WGS sequence"/>
</dbReference>
<reference evidence="4" key="1">
    <citation type="submission" date="2016-10" db="EMBL/GenBank/DDBJ databases">
        <title>Frankia sp. NRRL B-16386 Genome sequencing.</title>
        <authorList>
            <person name="Ghodhbane-Gtari F."/>
            <person name="Swanson E."/>
            <person name="Gueddou A."/>
            <person name="Hezbri K."/>
            <person name="Ktari K."/>
            <person name="Nouioui I."/>
            <person name="Morris K."/>
            <person name="Simpson S."/>
            <person name="Abebe-Akele F."/>
            <person name="Thomas K."/>
            <person name="Gtari M."/>
            <person name="Tisa L.S."/>
        </authorList>
    </citation>
    <scope>NUCLEOTIDE SEQUENCE [LARGE SCALE GENOMIC DNA]</scope>
    <source>
        <strain evidence="4">NRRL B-16386</strain>
    </source>
</reference>
<dbReference type="STRING" id="1834516.BL253_31905"/>
<evidence type="ECO:0000256" key="1">
    <source>
        <dbReference type="SAM" id="MobiDB-lite"/>
    </source>
</evidence>
<feature type="transmembrane region" description="Helical" evidence="2">
    <location>
        <begin position="47"/>
        <end position="67"/>
    </location>
</feature>
<keyword evidence="2" id="KW-0472">Membrane</keyword>
<evidence type="ECO:0000313" key="4">
    <source>
        <dbReference type="Proteomes" id="UP000188929"/>
    </source>
</evidence>
<feature type="region of interest" description="Disordered" evidence="1">
    <location>
        <begin position="143"/>
        <end position="183"/>
    </location>
</feature>
<gene>
    <name evidence="3" type="ORF">BL253_31905</name>
</gene>
<organism evidence="3 4">
    <name type="scientific">Pseudofrankia asymbiotica</name>
    <dbReference type="NCBI Taxonomy" id="1834516"/>
    <lineage>
        <taxon>Bacteria</taxon>
        <taxon>Bacillati</taxon>
        <taxon>Actinomycetota</taxon>
        <taxon>Actinomycetes</taxon>
        <taxon>Frankiales</taxon>
        <taxon>Frankiaceae</taxon>
        <taxon>Pseudofrankia</taxon>
    </lineage>
</organism>
<dbReference type="RefSeq" id="WP_076821213.1">
    <property type="nucleotide sequence ID" value="NZ_MOMC01000079.1"/>
</dbReference>